<dbReference type="AlphaFoldDB" id="A0A238X8M2"/>
<gene>
    <name evidence="2" type="ORF">SAMN06264855_11471</name>
</gene>
<dbReference type="EMBL" id="FZNQ01000014">
    <property type="protein sequence ID" value="SNR55050.1"/>
    <property type="molecule type" value="Genomic_DNA"/>
</dbReference>
<evidence type="ECO:0000256" key="1">
    <source>
        <dbReference type="SAM" id="MobiDB-lite"/>
    </source>
</evidence>
<reference evidence="2 3" key="1">
    <citation type="submission" date="2017-06" db="EMBL/GenBank/DDBJ databases">
        <authorList>
            <person name="Kim H.J."/>
            <person name="Triplett B.A."/>
        </authorList>
    </citation>
    <scope>NUCLEOTIDE SEQUENCE [LARGE SCALE GENOMIC DNA]</scope>
    <source>
        <strain evidence="2 3">DSM 8800</strain>
    </source>
</reference>
<proteinExistence type="predicted"/>
<evidence type="ECO:0008006" key="4">
    <source>
        <dbReference type="Google" id="ProtNLM"/>
    </source>
</evidence>
<sequence length="390" mass="42836">MKKDTKGPERIIRAKQLVSSWLIAVVIVLLLLSGAAVAATYHTHTNPPIERDEVVIAAWSEETRLSHQARVTEPNLVFEQGQTLPNRAVYFSRVSPILEAQHDYSYVASDEGNLTVETDVTVRLRSVDSGGNVYWQRSDIVDHSRVEGLAPGETATTRTDLNVSEVVEELDRTEESLGATLGTTEIRVLFDTSVVGTVNGEPVRTNHVESILVEPSSGSFTVQADGGVRELHERTEIIESEGVHGPVRTYGPVGLLFVSMAGMVSLFGLDRTGRLTPTADELDMLDGSERDGVEDWISTVSIPAEALATTPIPVESLKDLVDIAIDTNQRVLEDEDREGFYVLDETVHYVYSPEKMKDPIDFDHASEEMETPVDFDESAEPVDEGTDASE</sequence>
<dbReference type="Pfam" id="PF17231">
    <property type="entry name" value="DUF5305"/>
    <property type="match status" value="1"/>
</dbReference>
<feature type="region of interest" description="Disordered" evidence="1">
    <location>
        <begin position="364"/>
        <end position="390"/>
    </location>
</feature>
<feature type="compositionally biased region" description="Acidic residues" evidence="1">
    <location>
        <begin position="368"/>
        <end position="390"/>
    </location>
</feature>
<accession>A0A238X8M2</accession>
<protein>
    <recommendedName>
        <fullName evidence="4">DUF5305 domain-containing protein</fullName>
    </recommendedName>
</protein>
<dbReference type="Proteomes" id="UP000198397">
    <property type="component" value="Unassembled WGS sequence"/>
</dbReference>
<evidence type="ECO:0000313" key="2">
    <source>
        <dbReference type="EMBL" id="SNR55050.1"/>
    </source>
</evidence>
<dbReference type="InterPro" id="IPR035185">
    <property type="entry name" value="DUF5305"/>
</dbReference>
<organism evidence="2 3">
    <name type="scientific">Halorubrum vacuolatum</name>
    <name type="common">Natronobacterium vacuolatum</name>
    <dbReference type="NCBI Taxonomy" id="63740"/>
    <lineage>
        <taxon>Archaea</taxon>
        <taxon>Methanobacteriati</taxon>
        <taxon>Methanobacteriota</taxon>
        <taxon>Stenosarchaea group</taxon>
        <taxon>Halobacteria</taxon>
        <taxon>Halobacteriales</taxon>
        <taxon>Haloferacaceae</taxon>
        <taxon>Halorubrum</taxon>
    </lineage>
</organism>
<evidence type="ECO:0000313" key="3">
    <source>
        <dbReference type="Proteomes" id="UP000198397"/>
    </source>
</evidence>
<name>A0A238X8M2_HALVU</name>
<keyword evidence="3" id="KW-1185">Reference proteome</keyword>